<gene>
    <name evidence="2" type="ORF">COHA_008362</name>
</gene>
<feature type="compositionally biased region" description="Low complexity" evidence="1">
    <location>
        <begin position="22"/>
        <end position="44"/>
    </location>
</feature>
<dbReference type="AlphaFoldDB" id="A0AAD5H2L6"/>
<keyword evidence="3" id="KW-1185">Reference proteome</keyword>
<feature type="compositionally biased region" description="Polar residues" evidence="1">
    <location>
        <begin position="1"/>
        <end position="10"/>
    </location>
</feature>
<sequence length="332" mass="35450">MATLAPSSGKTAARGTAPDGPPDAAQQHQEQPQPEQQPRDGPGQAASPPPPLPPDRQQSAADALAAQFKAQLEALTAISLGEVAPDSTVLAACGGRIPAAAVADLAEAARAHQQRTANGAARQRQQQQQQDAAAAGSSEDGPQASGLLLHFLTFGEQLQQAIRAKLRRLAPQQQRLREEVLQERELLTQASEYELLDWRRLRRPLPSANPRAFEPPLQPVSLLLQQQAVRGARHVVTARAQRAVLQRQHLKRQAEQQQEQPASAPLAATFDGPSSAAPGALSAGHAPRLLHPVNPFLLKREQAMAAATGPQQGQQPMDVDGRGQQQQQQPDG</sequence>
<dbReference type="EMBL" id="JADXDR010000142">
    <property type="protein sequence ID" value="KAI7837875.1"/>
    <property type="molecule type" value="Genomic_DNA"/>
</dbReference>
<evidence type="ECO:0000313" key="3">
    <source>
        <dbReference type="Proteomes" id="UP001205105"/>
    </source>
</evidence>
<feature type="region of interest" description="Disordered" evidence="1">
    <location>
        <begin position="247"/>
        <end position="287"/>
    </location>
</feature>
<feature type="region of interest" description="Disordered" evidence="1">
    <location>
        <begin position="113"/>
        <end position="141"/>
    </location>
</feature>
<feature type="region of interest" description="Disordered" evidence="1">
    <location>
        <begin position="1"/>
        <end position="65"/>
    </location>
</feature>
<protein>
    <submittedName>
        <fullName evidence="2">Uncharacterized protein</fullName>
    </submittedName>
</protein>
<feature type="compositionally biased region" description="Low complexity" evidence="1">
    <location>
        <begin position="114"/>
        <end position="135"/>
    </location>
</feature>
<proteinExistence type="predicted"/>
<evidence type="ECO:0000256" key="1">
    <source>
        <dbReference type="SAM" id="MobiDB-lite"/>
    </source>
</evidence>
<feature type="compositionally biased region" description="Low complexity" evidence="1">
    <location>
        <begin position="255"/>
        <end position="287"/>
    </location>
</feature>
<accession>A0AAD5H2L6</accession>
<feature type="compositionally biased region" description="Low complexity" evidence="1">
    <location>
        <begin position="303"/>
        <end position="317"/>
    </location>
</feature>
<dbReference type="Proteomes" id="UP001205105">
    <property type="component" value="Unassembled WGS sequence"/>
</dbReference>
<name>A0AAD5H2L6_9CHLO</name>
<reference evidence="2" key="1">
    <citation type="submission" date="2020-11" db="EMBL/GenBank/DDBJ databases">
        <title>Chlorella ohadii genome sequencing and assembly.</title>
        <authorList>
            <person name="Murik O."/>
            <person name="Treves H."/>
            <person name="Kedem I."/>
            <person name="Shotland Y."/>
            <person name="Kaplan A."/>
        </authorList>
    </citation>
    <scope>NUCLEOTIDE SEQUENCE</scope>
    <source>
        <strain evidence="2">1</strain>
    </source>
</reference>
<evidence type="ECO:0000313" key="2">
    <source>
        <dbReference type="EMBL" id="KAI7837875.1"/>
    </source>
</evidence>
<feature type="region of interest" description="Disordered" evidence="1">
    <location>
        <begin position="301"/>
        <end position="332"/>
    </location>
</feature>
<organism evidence="2 3">
    <name type="scientific">Chlorella ohadii</name>
    <dbReference type="NCBI Taxonomy" id="2649997"/>
    <lineage>
        <taxon>Eukaryota</taxon>
        <taxon>Viridiplantae</taxon>
        <taxon>Chlorophyta</taxon>
        <taxon>core chlorophytes</taxon>
        <taxon>Trebouxiophyceae</taxon>
        <taxon>Chlorellales</taxon>
        <taxon>Chlorellaceae</taxon>
        <taxon>Chlorella clade</taxon>
        <taxon>Chlorella</taxon>
    </lineage>
</organism>
<comment type="caution">
    <text evidence="2">The sequence shown here is derived from an EMBL/GenBank/DDBJ whole genome shotgun (WGS) entry which is preliminary data.</text>
</comment>